<protein>
    <recommendedName>
        <fullName evidence="4">Transferase</fullName>
    </recommendedName>
</protein>
<accession>A0A0X3VI20</accession>
<evidence type="ECO:0000256" key="1">
    <source>
        <dbReference type="ARBA" id="ARBA00022679"/>
    </source>
</evidence>
<dbReference type="Pfam" id="PF02458">
    <property type="entry name" value="Transferase"/>
    <property type="match status" value="2"/>
</dbReference>
<evidence type="ECO:0000313" key="3">
    <source>
        <dbReference type="Proteomes" id="UP000053413"/>
    </source>
</evidence>
<dbReference type="EMBL" id="LLZJ01000414">
    <property type="protein sequence ID" value="KUL44308.1"/>
    <property type="molecule type" value="Genomic_DNA"/>
</dbReference>
<sequence length="469" mass="51498">MTASATESGAKRTFTVRAGEASGDRIRLSVYDMLIGPVYTPRAFFYRETLDGEALRASLGRTLRTFPILSGRMKRDPDGGLSVLCDDGGVRFVEAHASEPMPDYGPRHTAKKGLERHLSHAMPFWVVDRDTPLFTVKLTHMKGGGSILGLTMNHAVADGSSYMSFLESWVREHRGLGYPKLSHDRGVIDALGASATGDTRMGGAHLTIIGRGQKSAFIGRALMGSLGNVTTVTTRFTAAELATMKDTAMADLAGTERWVSTNDALTAHLWKVLGELRDRPDASEERLGLIADFRSFAGDAIPDDYWGNAVTNTRPGMPAAELRARPLGEVAAAVRAGHAENTEERIREETAFLCAERDAGRFKRVMNTMGLDAFDSTIAINNWSKLPFYRIDFGQGTPFWYDFTSIPIPWTVHIAPTPADQNGARDVHMALPRAQARALQEPSWASRFHRYAESGETFPLTFMDAKAKR</sequence>
<dbReference type="InterPro" id="IPR050317">
    <property type="entry name" value="Plant_Fungal_Acyltransferase"/>
</dbReference>
<evidence type="ECO:0008006" key="4">
    <source>
        <dbReference type="Google" id="ProtNLM"/>
    </source>
</evidence>
<dbReference type="GeneID" id="97433355"/>
<organism evidence="2 3">
    <name type="scientific">Streptomyces violaceusniger</name>
    <dbReference type="NCBI Taxonomy" id="68280"/>
    <lineage>
        <taxon>Bacteria</taxon>
        <taxon>Bacillati</taxon>
        <taxon>Actinomycetota</taxon>
        <taxon>Actinomycetes</taxon>
        <taxon>Kitasatosporales</taxon>
        <taxon>Streptomycetaceae</taxon>
        <taxon>Streptomyces</taxon>
        <taxon>Streptomyces violaceusniger group</taxon>
    </lineage>
</organism>
<proteinExistence type="predicted"/>
<name>A0A0X3VI20_STRVO</name>
<reference evidence="3" key="1">
    <citation type="submission" date="2015-10" db="EMBL/GenBank/DDBJ databases">
        <authorList>
            <person name="Ju K.-S."/>
            <person name="Doroghazi J.R."/>
            <person name="Metcalf W.W."/>
        </authorList>
    </citation>
    <scope>NUCLEOTIDE SEQUENCE [LARGE SCALE GENOMIC DNA]</scope>
    <source>
        <strain evidence="3">NRRL F-8817</strain>
    </source>
</reference>
<gene>
    <name evidence="2" type="ORF">ADL28_41150</name>
</gene>
<dbReference type="GO" id="GO:0016747">
    <property type="term" value="F:acyltransferase activity, transferring groups other than amino-acyl groups"/>
    <property type="evidence" value="ECO:0007669"/>
    <property type="project" value="TreeGrafter"/>
</dbReference>
<dbReference type="OrthoDB" id="3920163at2"/>
<dbReference type="PANTHER" id="PTHR31642">
    <property type="entry name" value="TRICHOTHECENE 3-O-ACETYLTRANSFERASE"/>
    <property type="match status" value="1"/>
</dbReference>
<dbReference type="AlphaFoldDB" id="A0A0X3VI20"/>
<comment type="caution">
    <text evidence="2">The sequence shown here is derived from an EMBL/GenBank/DDBJ whole genome shotgun (WGS) entry which is preliminary data.</text>
</comment>
<dbReference type="RefSeq" id="WP_059148923.1">
    <property type="nucleotide sequence ID" value="NZ_LLZJ01000414.1"/>
</dbReference>
<keyword evidence="1" id="KW-0808">Transferase</keyword>
<dbReference type="Gene3D" id="3.30.559.10">
    <property type="entry name" value="Chloramphenicol acetyltransferase-like domain"/>
    <property type="match status" value="2"/>
</dbReference>
<dbReference type="Proteomes" id="UP000053413">
    <property type="component" value="Unassembled WGS sequence"/>
</dbReference>
<dbReference type="InterPro" id="IPR023213">
    <property type="entry name" value="CAT-like_dom_sf"/>
</dbReference>
<evidence type="ECO:0000313" key="2">
    <source>
        <dbReference type="EMBL" id="KUL44308.1"/>
    </source>
</evidence>
<dbReference type="PANTHER" id="PTHR31642:SF310">
    <property type="entry name" value="FATTY ALCOHOL:CAFFEOYL-COA ACYLTRANSFERASE"/>
    <property type="match status" value="1"/>
</dbReference>
<dbReference type="SUPFAM" id="SSF52777">
    <property type="entry name" value="CoA-dependent acyltransferases"/>
    <property type="match status" value="1"/>
</dbReference>